<keyword evidence="10" id="KW-1185">Reference proteome</keyword>
<dbReference type="InterPro" id="IPR050346">
    <property type="entry name" value="FMO-like"/>
</dbReference>
<evidence type="ECO:0000256" key="2">
    <source>
        <dbReference type="ARBA" id="ARBA00009183"/>
    </source>
</evidence>
<comment type="cofactor">
    <cofactor evidence="1 8">
        <name>FAD</name>
        <dbReference type="ChEBI" id="CHEBI:57692"/>
    </cofactor>
</comment>
<keyword evidence="4 8" id="KW-0274">FAD</keyword>
<evidence type="ECO:0000256" key="8">
    <source>
        <dbReference type="RuleBase" id="RU361177"/>
    </source>
</evidence>
<accession>A0A3M6TWN2</accession>
<keyword evidence="3 8" id="KW-0285">Flavoprotein</keyword>
<comment type="similarity">
    <text evidence="2 8">Belongs to the FMO family.</text>
</comment>
<evidence type="ECO:0000256" key="6">
    <source>
        <dbReference type="ARBA" id="ARBA00023002"/>
    </source>
</evidence>
<evidence type="ECO:0000313" key="10">
    <source>
        <dbReference type="Proteomes" id="UP000275408"/>
    </source>
</evidence>
<dbReference type="AlphaFoldDB" id="A0A3M6TWN2"/>
<evidence type="ECO:0000256" key="4">
    <source>
        <dbReference type="ARBA" id="ARBA00022827"/>
    </source>
</evidence>
<dbReference type="PANTHER" id="PTHR23023">
    <property type="entry name" value="DIMETHYLANILINE MONOOXYGENASE"/>
    <property type="match status" value="1"/>
</dbReference>
<evidence type="ECO:0000256" key="3">
    <source>
        <dbReference type="ARBA" id="ARBA00022630"/>
    </source>
</evidence>
<keyword evidence="7 8" id="KW-0503">Monooxygenase</keyword>
<dbReference type="OrthoDB" id="66881at2759"/>
<gene>
    <name evidence="9" type="ORF">pdam_00015599</name>
</gene>
<sequence>MAEDLSPGKQRQLLEKKMKLVITASSISAFGVQKSRHRVIKGFHECRVVNWGLGSSKLTCVALISVSEDVLMFVMFPVMELLGGVQVISVVCILGDVDQVFSLEIYIIVAVLQFLELINVKMSKAKRVCVIGAGPSGMSVLFHFNKLKEQGKEIPEIVCFDKQSDWGGLWKYSWETGIDQFGEPVHGSMYRGLWSNGPKEVLEFPDYTFEDHFKKAIPSFPPREVLFDYLKGRWTTADLRHWIRFNHAVRQVTYNDDTDDFSVVVKSLVEDKDLPVQKFDYLIVATGHFSVPNVPFFPGIEEFPGRVMHSHDFRNAYQFQGQTLLVVGSSYSAEDIALQNLKYGAIKIICSYKTRPMGFKWPPEITERPLLTKIKGKTVHFKDGSKADVDAIILCTGYCFHFPFLEERLRLKARNILYPSGMYKNVLWTEAGNNKEFELPCDAVHGPLGLRVEHGVSVVLVLHSNVEKLVVASLGPQHILVHPGGVQDIPGLQSEALLKERKVEVVAGAQNDGVHISSGTILEVDSFAHDLCYKWSLSDRRGPLEAHWPGLVGANDLLGAIFEVLQSDILSGIAGADNEERLALELIGISEVVRVHHATRKLLYSWKRGNVRHREVTSRYNKVVKLLNRKVFVLDKAFDNY</sequence>
<dbReference type="EC" id="1.-.-.-" evidence="8"/>
<dbReference type="InterPro" id="IPR036188">
    <property type="entry name" value="FAD/NAD-bd_sf"/>
</dbReference>
<evidence type="ECO:0000256" key="1">
    <source>
        <dbReference type="ARBA" id="ARBA00001974"/>
    </source>
</evidence>
<dbReference type="Proteomes" id="UP000275408">
    <property type="component" value="Unassembled WGS sequence"/>
</dbReference>
<evidence type="ECO:0000256" key="5">
    <source>
        <dbReference type="ARBA" id="ARBA00022857"/>
    </source>
</evidence>
<keyword evidence="5" id="KW-0521">NADP</keyword>
<dbReference type="InterPro" id="IPR020946">
    <property type="entry name" value="Flavin_mOase-like"/>
</dbReference>
<dbReference type="Gene3D" id="3.50.50.60">
    <property type="entry name" value="FAD/NAD(P)-binding domain"/>
    <property type="match status" value="2"/>
</dbReference>
<reference evidence="9 10" key="1">
    <citation type="journal article" date="2018" name="Sci. Rep.">
        <title>Comparative analysis of the Pocillopora damicornis genome highlights role of immune system in coral evolution.</title>
        <authorList>
            <person name="Cunning R."/>
            <person name="Bay R.A."/>
            <person name="Gillette P."/>
            <person name="Baker A.C."/>
            <person name="Traylor-Knowles N."/>
        </authorList>
    </citation>
    <scope>NUCLEOTIDE SEQUENCE [LARGE SCALE GENOMIC DNA]</scope>
    <source>
        <strain evidence="9">RSMAS</strain>
        <tissue evidence="9">Whole animal</tissue>
    </source>
</reference>
<dbReference type="SUPFAM" id="SSF51905">
    <property type="entry name" value="FAD/NAD(P)-binding domain"/>
    <property type="match status" value="1"/>
</dbReference>
<comment type="caution">
    <text evidence="9">The sequence shown here is derived from an EMBL/GenBank/DDBJ whole genome shotgun (WGS) entry which is preliminary data.</text>
</comment>
<name>A0A3M6TWN2_POCDA</name>
<dbReference type="GO" id="GO:0050661">
    <property type="term" value="F:NADP binding"/>
    <property type="evidence" value="ECO:0007669"/>
    <property type="project" value="InterPro"/>
</dbReference>
<dbReference type="STRING" id="46731.A0A3M6TWN2"/>
<organism evidence="9 10">
    <name type="scientific">Pocillopora damicornis</name>
    <name type="common">Cauliflower coral</name>
    <name type="synonym">Millepora damicornis</name>
    <dbReference type="NCBI Taxonomy" id="46731"/>
    <lineage>
        <taxon>Eukaryota</taxon>
        <taxon>Metazoa</taxon>
        <taxon>Cnidaria</taxon>
        <taxon>Anthozoa</taxon>
        <taxon>Hexacorallia</taxon>
        <taxon>Scleractinia</taxon>
        <taxon>Astrocoeniina</taxon>
        <taxon>Pocilloporidae</taxon>
        <taxon>Pocillopora</taxon>
    </lineage>
</organism>
<dbReference type="FunFam" id="3.50.50.60:FF:000138">
    <property type="entry name" value="Flavin-containing monooxygenase"/>
    <property type="match status" value="1"/>
</dbReference>
<proteinExistence type="inferred from homology"/>
<dbReference type="Pfam" id="PF00743">
    <property type="entry name" value="FMO-like"/>
    <property type="match status" value="2"/>
</dbReference>
<dbReference type="GO" id="GO:0050660">
    <property type="term" value="F:flavin adenine dinucleotide binding"/>
    <property type="evidence" value="ECO:0007669"/>
    <property type="project" value="InterPro"/>
</dbReference>
<dbReference type="GO" id="GO:0004499">
    <property type="term" value="F:N,N-dimethylaniline monooxygenase activity"/>
    <property type="evidence" value="ECO:0007669"/>
    <property type="project" value="InterPro"/>
</dbReference>
<evidence type="ECO:0000256" key="7">
    <source>
        <dbReference type="ARBA" id="ARBA00023033"/>
    </source>
</evidence>
<dbReference type="EMBL" id="RCHS01002773">
    <property type="protein sequence ID" value="RMX45835.1"/>
    <property type="molecule type" value="Genomic_DNA"/>
</dbReference>
<protein>
    <recommendedName>
        <fullName evidence="8">Flavin-containing monooxygenase</fullName>
        <ecNumber evidence="8">1.-.-.-</ecNumber>
    </recommendedName>
</protein>
<keyword evidence="6 8" id="KW-0560">Oxidoreductase</keyword>
<evidence type="ECO:0000313" key="9">
    <source>
        <dbReference type="EMBL" id="RMX45835.1"/>
    </source>
</evidence>